<dbReference type="SUPFAM" id="SSF54160">
    <property type="entry name" value="Chromo domain-like"/>
    <property type="match status" value="1"/>
</dbReference>
<keyword evidence="6" id="KW-0067">ATP-binding</keyword>
<feature type="compositionally biased region" description="Polar residues" evidence="8">
    <location>
        <begin position="498"/>
        <end position="510"/>
    </location>
</feature>
<organism evidence="10">
    <name type="scientific">Lichtheimia ramosa</name>
    <dbReference type="NCBI Taxonomy" id="688394"/>
    <lineage>
        <taxon>Eukaryota</taxon>
        <taxon>Fungi</taxon>
        <taxon>Fungi incertae sedis</taxon>
        <taxon>Mucoromycota</taxon>
        <taxon>Mucoromycotina</taxon>
        <taxon>Mucoromycetes</taxon>
        <taxon>Mucorales</taxon>
        <taxon>Lichtheimiaceae</taxon>
        <taxon>Lichtheimia</taxon>
    </lineage>
</organism>
<evidence type="ECO:0000256" key="5">
    <source>
        <dbReference type="ARBA" id="ARBA00022833"/>
    </source>
</evidence>
<dbReference type="Gene3D" id="3.40.50.300">
    <property type="entry name" value="P-loop containing nucleotide triphosphate hydrolases"/>
    <property type="match status" value="1"/>
</dbReference>
<feature type="region of interest" description="Disordered" evidence="8">
    <location>
        <begin position="885"/>
        <end position="917"/>
    </location>
</feature>
<dbReference type="InterPro" id="IPR014001">
    <property type="entry name" value="Helicase_ATP-bd"/>
</dbReference>
<dbReference type="InterPro" id="IPR027417">
    <property type="entry name" value="P-loop_NTPase"/>
</dbReference>
<dbReference type="GO" id="GO:0005524">
    <property type="term" value="F:ATP binding"/>
    <property type="evidence" value="ECO:0007669"/>
    <property type="project" value="UniProtKB-KW"/>
</dbReference>
<evidence type="ECO:0000256" key="3">
    <source>
        <dbReference type="ARBA" id="ARBA00022741"/>
    </source>
</evidence>
<dbReference type="GO" id="GO:0005634">
    <property type="term" value="C:nucleus"/>
    <property type="evidence" value="ECO:0007669"/>
    <property type="project" value="UniProtKB-SubCell"/>
</dbReference>
<dbReference type="GO" id="GO:0000785">
    <property type="term" value="C:chromatin"/>
    <property type="evidence" value="ECO:0007669"/>
    <property type="project" value="TreeGrafter"/>
</dbReference>
<dbReference type="InterPro" id="IPR056616">
    <property type="entry name" value="Chromo_MIT1"/>
</dbReference>
<gene>
    <name evidence="10" type="ORF">LRAMOSA00974</name>
</gene>
<name>A0A077W883_9FUNG</name>
<accession>A0A077W883</accession>
<dbReference type="InterPro" id="IPR001965">
    <property type="entry name" value="Znf_PHD"/>
</dbReference>
<dbReference type="Pfam" id="PF23615">
    <property type="entry name" value="Chromo_MIT1"/>
    <property type="match status" value="1"/>
</dbReference>
<evidence type="ECO:0000256" key="2">
    <source>
        <dbReference type="ARBA" id="ARBA00022723"/>
    </source>
</evidence>
<keyword evidence="3" id="KW-0547">Nucleotide-binding</keyword>
<evidence type="ECO:0000256" key="6">
    <source>
        <dbReference type="ARBA" id="ARBA00022840"/>
    </source>
</evidence>
<dbReference type="InterPro" id="IPR038718">
    <property type="entry name" value="SNF2-like_sf"/>
</dbReference>
<evidence type="ECO:0000256" key="7">
    <source>
        <dbReference type="ARBA" id="ARBA00023242"/>
    </source>
</evidence>
<reference evidence="10" key="1">
    <citation type="journal article" date="2014" name="Genome Announc.">
        <title>De novo whole-genome sequence and genome annotation of Lichtheimia ramosa.</title>
        <authorList>
            <person name="Linde J."/>
            <person name="Schwartze V."/>
            <person name="Binder U."/>
            <person name="Lass-Florl C."/>
            <person name="Voigt K."/>
            <person name="Horn F."/>
        </authorList>
    </citation>
    <scope>NUCLEOTIDE SEQUENCE</scope>
    <source>
        <strain evidence="10">JMRC FSU:6197</strain>
    </source>
</reference>
<feature type="compositionally biased region" description="Basic and acidic residues" evidence="8">
    <location>
        <begin position="127"/>
        <end position="140"/>
    </location>
</feature>
<dbReference type="PROSITE" id="PS51192">
    <property type="entry name" value="HELICASE_ATP_BIND_1"/>
    <property type="match status" value="1"/>
</dbReference>
<dbReference type="SUPFAM" id="SSF52540">
    <property type="entry name" value="P-loop containing nucleoside triphosphate hydrolases"/>
    <property type="match status" value="1"/>
</dbReference>
<evidence type="ECO:0000256" key="8">
    <source>
        <dbReference type="SAM" id="MobiDB-lite"/>
    </source>
</evidence>
<feature type="compositionally biased region" description="Polar residues" evidence="8">
    <location>
        <begin position="141"/>
        <end position="162"/>
    </location>
</feature>
<dbReference type="AlphaFoldDB" id="A0A077W883"/>
<evidence type="ECO:0000259" key="9">
    <source>
        <dbReference type="PROSITE" id="PS51192"/>
    </source>
</evidence>
<dbReference type="Pfam" id="PF00176">
    <property type="entry name" value="SNF2-rel_dom"/>
    <property type="match status" value="1"/>
</dbReference>
<keyword evidence="5" id="KW-0862">Zinc</keyword>
<feature type="compositionally biased region" description="Low complexity" evidence="8">
    <location>
        <begin position="801"/>
        <end position="813"/>
    </location>
</feature>
<feature type="region of interest" description="Disordered" evidence="8">
    <location>
        <begin position="754"/>
        <end position="828"/>
    </location>
</feature>
<keyword evidence="7" id="KW-0539">Nucleus</keyword>
<feature type="region of interest" description="Disordered" evidence="8">
    <location>
        <begin position="486"/>
        <end position="513"/>
    </location>
</feature>
<protein>
    <recommendedName>
        <fullName evidence="9">Helicase ATP-binding domain-containing protein</fullName>
    </recommendedName>
</protein>
<dbReference type="OrthoDB" id="2264985at2759"/>
<sequence>MTSQTKERQYKTIPKDILYSRWLVTQAVVLPDIDIGSDDDRSVSSLLNEQVEEQLTDRGALKRILSRCISPSGKVTFNVKWENGAVTQECVRELHEIDAMALEEYLHRTIASDADDASHNTSATPFDIDHDSDSTYHDEGSVSSSRNHSLKPSLSLSAQNHHPTIPMYDANTISLHASHCSQCKKQSNPNETARHESPHIDILEDEEEQVEDHHQGRLLLCITCSTATHERCCESDQLIRRVNETTIGFQCSDCLNTNPTCNECNAAATQDESSLFRCSKCKRCFHFNCLPKFPDDHQQLKDVHSLPQRQAQARSICMQHQQCSLCIVFTAKPEGILAWRLSDTQQQQHTSNTRLKEVISKRKELLVKWMNKSYRHVSWLPEDWIMATNEILYETYVKDHANDFPFGHPIPKQWMMIRRILDVQDEHGNKVPAGSLNTISRVFAQFHGPGTEKAYWDTPPSSKDLDIYSAYTNALDRYWQRDSTSSASSEQVSSTSSRDPIQENTKQQQPYYIRGGTLKSHQLDGLKWLSCKWDMQRSCVLADEKGLGKTTQVVSFLNYVLSTKKNDVDPFLVLTSDKSRAEKWIRECKKWSPEMITVPYNGPEQSQQLGLDHKCKRPFKEAEWHAIITTYDTVISDPSTLKNINFSVLIADQVHQCSSLLYKASTNLQFDRSILMTDSLKQNGTSGLVQMMRFIDPRQFCQIKGLQGFFYELISPGVMQMLLDQFQPYYLRRTQEFLLQKLPSKSELIVPVTMSSLQQQQRPRKAVPKRKNHKESQDKPTNKRPKQILPAEHQLASPPLSSSSSSSSSTSTTFHPHPRPTPLITDSLETRHFPVAVVMSKEKNPITPPEFESYESPPRYDVAVELIRQLKNRLHSFPSLLVEEKGISNDSVNKQKDEKDPAKRIHDLKTKLQESYL</sequence>
<dbReference type="GO" id="GO:0140658">
    <property type="term" value="F:ATP-dependent chromatin remodeler activity"/>
    <property type="evidence" value="ECO:0007669"/>
    <property type="project" value="TreeGrafter"/>
</dbReference>
<evidence type="ECO:0000256" key="1">
    <source>
        <dbReference type="ARBA" id="ARBA00004123"/>
    </source>
</evidence>
<feature type="region of interest" description="Disordered" evidence="8">
    <location>
        <begin position="115"/>
        <end position="162"/>
    </location>
</feature>
<dbReference type="GO" id="GO:0042393">
    <property type="term" value="F:histone binding"/>
    <property type="evidence" value="ECO:0007669"/>
    <property type="project" value="TreeGrafter"/>
</dbReference>
<dbReference type="PANTHER" id="PTHR45623">
    <property type="entry name" value="CHROMODOMAIN-HELICASE-DNA-BINDING PROTEIN 3-RELATED-RELATED"/>
    <property type="match status" value="1"/>
</dbReference>
<evidence type="ECO:0000256" key="4">
    <source>
        <dbReference type="ARBA" id="ARBA00022771"/>
    </source>
</evidence>
<dbReference type="InterPro" id="IPR016197">
    <property type="entry name" value="Chromo-like_dom_sf"/>
</dbReference>
<feature type="domain" description="Helicase ATP-binding" evidence="9">
    <location>
        <begin position="530"/>
        <end position="698"/>
    </location>
</feature>
<feature type="compositionally biased region" description="Basic residues" evidence="8">
    <location>
        <begin position="762"/>
        <end position="773"/>
    </location>
</feature>
<dbReference type="Gene3D" id="3.40.50.10810">
    <property type="entry name" value="Tandem AAA-ATPase domain"/>
    <property type="match status" value="1"/>
</dbReference>
<dbReference type="SMART" id="SM00249">
    <property type="entry name" value="PHD"/>
    <property type="match status" value="2"/>
</dbReference>
<keyword evidence="2" id="KW-0479">Metal-binding</keyword>
<dbReference type="GO" id="GO:0016887">
    <property type="term" value="F:ATP hydrolysis activity"/>
    <property type="evidence" value="ECO:0007669"/>
    <property type="project" value="TreeGrafter"/>
</dbReference>
<dbReference type="SMART" id="SM00487">
    <property type="entry name" value="DEXDc"/>
    <property type="match status" value="1"/>
</dbReference>
<dbReference type="GO" id="GO:0008270">
    <property type="term" value="F:zinc ion binding"/>
    <property type="evidence" value="ECO:0007669"/>
    <property type="project" value="UniProtKB-KW"/>
</dbReference>
<dbReference type="EMBL" id="LK023313">
    <property type="protein sequence ID" value="CDS03572.1"/>
    <property type="molecule type" value="Genomic_DNA"/>
</dbReference>
<keyword evidence="4" id="KW-0863">Zinc-finger</keyword>
<proteinExistence type="predicted"/>
<dbReference type="GO" id="GO:0003682">
    <property type="term" value="F:chromatin binding"/>
    <property type="evidence" value="ECO:0007669"/>
    <property type="project" value="TreeGrafter"/>
</dbReference>
<dbReference type="InterPro" id="IPR000330">
    <property type="entry name" value="SNF2_N"/>
</dbReference>
<feature type="compositionally biased region" description="Low complexity" evidence="8">
    <location>
        <begin position="486"/>
        <end position="497"/>
    </location>
</feature>
<dbReference type="PANTHER" id="PTHR45623:SF17">
    <property type="entry name" value="CHROMODOMAIN-HELICASE-DNA-BINDING PROTEIN 3-RELATED"/>
    <property type="match status" value="1"/>
</dbReference>
<dbReference type="GO" id="GO:0003677">
    <property type="term" value="F:DNA binding"/>
    <property type="evidence" value="ECO:0007669"/>
    <property type="project" value="TreeGrafter"/>
</dbReference>
<evidence type="ECO:0000313" key="10">
    <source>
        <dbReference type="EMBL" id="CDS03572.1"/>
    </source>
</evidence>
<comment type="subcellular location">
    <subcellularLocation>
        <location evidence="1">Nucleus</location>
    </subcellularLocation>
</comment>